<evidence type="ECO:0000313" key="8">
    <source>
        <dbReference type="Proteomes" id="UP001320245"/>
    </source>
</evidence>
<evidence type="ECO:0000256" key="5">
    <source>
        <dbReference type="ARBA" id="ARBA00023136"/>
    </source>
</evidence>
<keyword evidence="3 6" id="KW-0812">Transmembrane</keyword>
<comment type="similarity">
    <text evidence="6">Belongs to the ferroportin (FP) (TC 2.A.100) family. SLC40A subfamily.</text>
</comment>
<dbReference type="AlphaFoldDB" id="A0AAN9UGZ6"/>
<keyword evidence="4 6" id="KW-1133">Transmembrane helix</keyword>
<keyword evidence="5 6" id="KW-0472">Membrane</keyword>
<dbReference type="PANTHER" id="PTHR11660:SF57">
    <property type="entry name" value="SOLUTE CARRIER FAMILY 40 MEMBER"/>
    <property type="match status" value="1"/>
</dbReference>
<dbReference type="Pfam" id="PF06963">
    <property type="entry name" value="FPN1"/>
    <property type="match status" value="1"/>
</dbReference>
<feature type="transmembrane region" description="Helical" evidence="6">
    <location>
        <begin position="239"/>
        <end position="261"/>
    </location>
</feature>
<feature type="transmembrane region" description="Helical" evidence="6">
    <location>
        <begin position="183"/>
        <end position="199"/>
    </location>
</feature>
<comment type="caution">
    <text evidence="7">The sequence shown here is derived from an EMBL/GenBank/DDBJ whole genome shotgun (WGS) entry which is preliminary data.</text>
</comment>
<dbReference type="Proteomes" id="UP001320245">
    <property type="component" value="Unassembled WGS sequence"/>
</dbReference>
<name>A0AAN9UGZ6_9PEZI</name>
<evidence type="ECO:0000256" key="3">
    <source>
        <dbReference type="ARBA" id="ARBA00022692"/>
    </source>
</evidence>
<comment type="caution">
    <text evidence="6">Lacks conserved residue(s) required for the propagation of feature annotation.</text>
</comment>
<evidence type="ECO:0000313" key="7">
    <source>
        <dbReference type="EMBL" id="KAK7748104.1"/>
    </source>
</evidence>
<reference evidence="7 8" key="1">
    <citation type="journal article" date="2023" name="PLoS ONE">
        <title>Cytospora paraplurivora sp. nov. isolated from orchards with fruit tree decline syndrome in Ontario, Canada.</title>
        <authorList>
            <person name="Ilyukhin E."/>
            <person name="Nguyen H.D.T."/>
            <person name="Castle A.J."/>
            <person name="Ellouze W."/>
        </authorList>
    </citation>
    <scope>NUCLEOTIDE SEQUENCE [LARGE SCALE GENOMIC DNA]</scope>
    <source>
        <strain evidence="7 8">FDS-564</strain>
    </source>
</reference>
<dbReference type="GO" id="GO:0005381">
    <property type="term" value="F:iron ion transmembrane transporter activity"/>
    <property type="evidence" value="ECO:0007669"/>
    <property type="project" value="UniProtKB-UniRule"/>
</dbReference>
<dbReference type="PANTHER" id="PTHR11660">
    <property type="entry name" value="SOLUTE CARRIER FAMILY 40 MEMBER"/>
    <property type="match status" value="1"/>
</dbReference>
<accession>A0AAN9UGZ6</accession>
<gene>
    <name evidence="7" type="ORF">SLS53_001356</name>
</gene>
<proteinExistence type="inferred from homology"/>
<keyword evidence="8" id="KW-1185">Reference proteome</keyword>
<comment type="function">
    <text evidence="6">May be involved in iron transport and iron homeostasis.</text>
</comment>
<sequence>MTPMATEETEQTEITEVTAGAEAEAGLTAAELSGQYCSRGSRTDIEESSVAASSGQGLLHRQPEHADIEPSVIVTGVPTSLALRLYVSHFLSTWNSRVFEFGAALFLASIFPGTLLEVSIYSLVRNAGYVVFAQPVGTWIERGNRLSVIRASIVGQRVPVAASCALFLLLLSKPGALGPGTEPGIFVVIIFLAVVEKLCSTMNTISVERDWVVVITEGNEAARRAMNARMRRIDLGCKLLGPLVISLIALASTAVAVWTTLESSKQ</sequence>
<evidence type="ECO:0000256" key="1">
    <source>
        <dbReference type="ARBA" id="ARBA00004141"/>
    </source>
</evidence>
<evidence type="ECO:0000256" key="4">
    <source>
        <dbReference type="ARBA" id="ARBA00022989"/>
    </source>
</evidence>
<feature type="transmembrane region" description="Helical" evidence="6">
    <location>
        <begin position="101"/>
        <end position="124"/>
    </location>
</feature>
<dbReference type="InterPro" id="IPR009716">
    <property type="entry name" value="Ferroportin-1"/>
</dbReference>
<evidence type="ECO:0000256" key="6">
    <source>
        <dbReference type="RuleBase" id="RU365065"/>
    </source>
</evidence>
<organism evidence="7 8">
    <name type="scientific">Cytospora paraplurivora</name>
    <dbReference type="NCBI Taxonomy" id="2898453"/>
    <lineage>
        <taxon>Eukaryota</taxon>
        <taxon>Fungi</taxon>
        <taxon>Dikarya</taxon>
        <taxon>Ascomycota</taxon>
        <taxon>Pezizomycotina</taxon>
        <taxon>Sordariomycetes</taxon>
        <taxon>Sordariomycetidae</taxon>
        <taxon>Diaporthales</taxon>
        <taxon>Cytosporaceae</taxon>
        <taxon>Cytospora</taxon>
    </lineage>
</organism>
<protein>
    <recommendedName>
        <fullName evidence="6">Solute carrier family 40 member</fullName>
    </recommendedName>
</protein>
<dbReference type="EMBL" id="JAJSPL020000003">
    <property type="protein sequence ID" value="KAK7748104.1"/>
    <property type="molecule type" value="Genomic_DNA"/>
</dbReference>
<dbReference type="GO" id="GO:0016020">
    <property type="term" value="C:membrane"/>
    <property type="evidence" value="ECO:0007669"/>
    <property type="project" value="UniProtKB-SubCell"/>
</dbReference>
<evidence type="ECO:0000256" key="2">
    <source>
        <dbReference type="ARBA" id="ARBA00022448"/>
    </source>
</evidence>
<comment type="subcellular location">
    <subcellularLocation>
        <location evidence="1 6">Membrane</location>
        <topology evidence="1 6">Multi-pass membrane protein</topology>
    </subcellularLocation>
</comment>
<keyword evidence="6" id="KW-0406">Ion transport</keyword>
<keyword evidence="2 6" id="KW-0813">Transport</keyword>